<gene>
    <name evidence="2" type="ORF">F8C67_08295</name>
</gene>
<dbReference type="Proteomes" id="UP000468650">
    <property type="component" value="Unassembled WGS sequence"/>
</dbReference>
<reference evidence="2 3" key="1">
    <citation type="submission" date="2019-09" db="EMBL/GenBank/DDBJ databases">
        <title>Genomes of family Cryomorphaceae.</title>
        <authorList>
            <person name="Bowman J.P."/>
        </authorList>
    </citation>
    <scope>NUCLEOTIDE SEQUENCE [LARGE SCALE GENOMIC DNA]</scope>
    <source>
        <strain evidence="2 3">LMG 25704</strain>
    </source>
</reference>
<proteinExistence type="predicted"/>
<dbReference type="InterPro" id="IPR050137">
    <property type="entry name" value="PyrR_bifunctional"/>
</dbReference>
<dbReference type="RefSeq" id="WP_151667374.1">
    <property type="nucleotide sequence ID" value="NZ_WBVO01000006.1"/>
</dbReference>
<dbReference type="SUPFAM" id="SSF53271">
    <property type="entry name" value="PRTase-like"/>
    <property type="match status" value="1"/>
</dbReference>
<dbReference type="OrthoDB" id="664757at2"/>
<evidence type="ECO:0000313" key="2">
    <source>
        <dbReference type="EMBL" id="KAB2809874.1"/>
    </source>
</evidence>
<sequence length="168" mass="18619">MTTTRTTVLDAATAKRKIERIAWEIYERHIDESSVYIIGIAESGYLLAEKVTAILKQISGIEYTLCKLEINKSNPSDDSIVIAGCEAGFDDASVVVMDDVLNSGGTLIYAVKHILNWKVRKCTTAVLVDRNHKRFPIKADVKGLSLSTSMQERVQVEYTDGETTAYLS</sequence>
<dbReference type="GO" id="GO:0016757">
    <property type="term" value="F:glycosyltransferase activity"/>
    <property type="evidence" value="ECO:0007669"/>
    <property type="project" value="UniProtKB-KW"/>
</dbReference>
<keyword evidence="2" id="KW-0808">Transferase</keyword>
<dbReference type="PANTHER" id="PTHR11608">
    <property type="entry name" value="BIFUNCTIONAL PROTEIN PYRR"/>
    <property type="match status" value="1"/>
</dbReference>
<name>A0A6N6RHQ7_9FLAO</name>
<keyword evidence="3" id="KW-1185">Reference proteome</keyword>
<dbReference type="EMBL" id="WBVO01000006">
    <property type="protein sequence ID" value="KAB2809874.1"/>
    <property type="molecule type" value="Genomic_DNA"/>
</dbReference>
<dbReference type="Gene3D" id="3.40.50.2020">
    <property type="match status" value="1"/>
</dbReference>
<dbReference type="PANTHER" id="PTHR11608:SF0">
    <property type="entry name" value="BIFUNCTIONAL PROTEIN PYRR"/>
    <property type="match status" value="1"/>
</dbReference>
<protein>
    <submittedName>
        <fullName evidence="2">Phosphoribosyltransferase</fullName>
    </submittedName>
</protein>
<evidence type="ECO:0000259" key="1">
    <source>
        <dbReference type="Pfam" id="PF00156"/>
    </source>
</evidence>
<feature type="domain" description="Phosphoribosyltransferase" evidence="1">
    <location>
        <begin position="7"/>
        <end position="156"/>
    </location>
</feature>
<evidence type="ECO:0000313" key="3">
    <source>
        <dbReference type="Proteomes" id="UP000468650"/>
    </source>
</evidence>
<keyword evidence="2" id="KW-0328">Glycosyltransferase</keyword>
<comment type="caution">
    <text evidence="2">The sequence shown here is derived from an EMBL/GenBank/DDBJ whole genome shotgun (WGS) entry which is preliminary data.</text>
</comment>
<accession>A0A6N6RHQ7</accession>
<dbReference type="CDD" id="cd06223">
    <property type="entry name" value="PRTases_typeI"/>
    <property type="match status" value="1"/>
</dbReference>
<organism evidence="2 3">
    <name type="scientific">Phaeocystidibacter luteus</name>
    <dbReference type="NCBI Taxonomy" id="911197"/>
    <lineage>
        <taxon>Bacteria</taxon>
        <taxon>Pseudomonadati</taxon>
        <taxon>Bacteroidota</taxon>
        <taxon>Flavobacteriia</taxon>
        <taxon>Flavobacteriales</taxon>
        <taxon>Phaeocystidibacteraceae</taxon>
        <taxon>Phaeocystidibacter</taxon>
    </lineage>
</organism>
<dbReference type="InterPro" id="IPR029057">
    <property type="entry name" value="PRTase-like"/>
</dbReference>
<dbReference type="AlphaFoldDB" id="A0A6N6RHQ7"/>
<dbReference type="Pfam" id="PF00156">
    <property type="entry name" value="Pribosyltran"/>
    <property type="match status" value="1"/>
</dbReference>
<dbReference type="InterPro" id="IPR000836">
    <property type="entry name" value="PRTase_dom"/>
</dbReference>